<dbReference type="Gene3D" id="1.10.3210.10">
    <property type="entry name" value="Hypothetical protein af1432"/>
    <property type="match status" value="1"/>
</dbReference>
<organism evidence="2 3">
    <name type="scientific">Amnibacterium kyonggiense</name>
    <dbReference type="NCBI Taxonomy" id="595671"/>
    <lineage>
        <taxon>Bacteria</taxon>
        <taxon>Bacillati</taxon>
        <taxon>Actinomycetota</taxon>
        <taxon>Actinomycetes</taxon>
        <taxon>Micrococcales</taxon>
        <taxon>Microbacteriaceae</taxon>
        <taxon>Amnibacterium</taxon>
    </lineage>
</organism>
<sequence length="280" mass="30599">MSTEQQDRELIRAADEYLTEHYEVVVDDVVLRAWGSGRTAIVHEDLVSAVRDAGGVADPVELLPVAQSIAFPEAASPWLSRTERLGVVEDFSSRRVESARLLAGELLTRLRDGGQRWRHTQAVAARAGQAAHLFSSNDAEALVAAAWLHDVGYAPQLNRHGFHPVDGAEHVRHRLGWPGVAGLIAQHSGARFVAHSRGLGHLLRPFAESRFWSGPVADALTWADQTTGPDGRRVTVEDRIDEMLQRHGTDSPNARSNTERAPALVEAVRATEERLGASAF</sequence>
<dbReference type="RefSeq" id="WP_211342574.1">
    <property type="nucleotide sequence ID" value="NZ_BAAARP010000001.1"/>
</dbReference>
<comment type="caution">
    <text evidence="2">The sequence shown here is derived from an EMBL/GenBank/DDBJ whole genome shotgun (WGS) entry which is preliminary data.</text>
</comment>
<accession>A0A4R7FPB5</accession>
<evidence type="ECO:0000259" key="1">
    <source>
        <dbReference type="Pfam" id="PF01966"/>
    </source>
</evidence>
<protein>
    <submittedName>
        <fullName evidence="2">Putative nucleotidyltransferase with HDIG domain</fullName>
    </submittedName>
</protein>
<dbReference type="NCBIfam" id="TIGR00277">
    <property type="entry name" value="HDIG"/>
    <property type="match status" value="1"/>
</dbReference>
<dbReference type="InterPro" id="IPR006674">
    <property type="entry name" value="HD_domain"/>
</dbReference>
<dbReference type="EMBL" id="SOAM01000001">
    <property type="protein sequence ID" value="TDS79496.1"/>
    <property type="molecule type" value="Genomic_DNA"/>
</dbReference>
<dbReference type="SUPFAM" id="SSF109604">
    <property type="entry name" value="HD-domain/PDEase-like"/>
    <property type="match status" value="1"/>
</dbReference>
<dbReference type="GO" id="GO:0016740">
    <property type="term" value="F:transferase activity"/>
    <property type="evidence" value="ECO:0007669"/>
    <property type="project" value="UniProtKB-KW"/>
</dbReference>
<reference evidence="2 3" key="1">
    <citation type="submission" date="2019-03" db="EMBL/GenBank/DDBJ databases">
        <title>Genomic Encyclopedia of Archaeal and Bacterial Type Strains, Phase II (KMG-II): from individual species to whole genera.</title>
        <authorList>
            <person name="Goeker M."/>
        </authorList>
    </citation>
    <scope>NUCLEOTIDE SEQUENCE [LARGE SCALE GENOMIC DNA]</scope>
    <source>
        <strain evidence="2 3">DSM 24782</strain>
    </source>
</reference>
<dbReference type="InterPro" id="IPR006675">
    <property type="entry name" value="HDIG_dom"/>
</dbReference>
<evidence type="ECO:0000313" key="2">
    <source>
        <dbReference type="EMBL" id="TDS79496.1"/>
    </source>
</evidence>
<keyword evidence="2" id="KW-0808">Transferase</keyword>
<dbReference type="AlphaFoldDB" id="A0A4R7FPB5"/>
<evidence type="ECO:0000313" key="3">
    <source>
        <dbReference type="Proteomes" id="UP000295344"/>
    </source>
</evidence>
<dbReference type="Proteomes" id="UP000295344">
    <property type="component" value="Unassembled WGS sequence"/>
</dbReference>
<feature type="domain" description="HD" evidence="1">
    <location>
        <begin position="116"/>
        <end position="192"/>
    </location>
</feature>
<keyword evidence="3" id="KW-1185">Reference proteome</keyword>
<proteinExistence type="predicted"/>
<name>A0A4R7FPB5_9MICO</name>
<dbReference type="Pfam" id="PF01966">
    <property type="entry name" value="HD"/>
    <property type="match status" value="1"/>
</dbReference>
<gene>
    <name evidence="2" type="ORF">CLV52_0025</name>
</gene>